<dbReference type="RefSeq" id="WP_137263460.1">
    <property type="nucleotide sequence ID" value="NZ_SZQL01000019.1"/>
</dbReference>
<accession>A0A4U3KTL0</accession>
<evidence type="ECO:0000313" key="2">
    <source>
        <dbReference type="Proteomes" id="UP000305848"/>
    </source>
</evidence>
<dbReference type="OrthoDB" id="799347at2"/>
<dbReference type="EMBL" id="SZQL01000019">
    <property type="protein sequence ID" value="TKK65691.1"/>
    <property type="molecule type" value="Genomic_DNA"/>
</dbReference>
<reference evidence="1 2" key="1">
    <citation type="submission" date="2019-05" db="EMBL/GenBank/DDBJ databases">
        <title>Panacibacter sp. strain 17mud1-8 Genome sequencing and assembly.</title>
        <authorList>
            <person name="Chhetri G."/>
        </authorList>
    </citation>
    <scope>NUCLEOTIDE SEQUENCE [LARGE SCALE GENOMIC DNA]</scope>
    <source>
        <strain evidence="1 2">17mud1-8</strain>
    </source>
</reference>
<protein>
    <recommendedName>
        <fullName evidence="3">Addiction module protein</fullName>
    </recommendedName>
</protein>
<proteinExistence type="predicted"/>
<keyword evidence="2" id="KW-1185">Reference proteome</keyword>
<evidence type="ECO:0000313" key="1">
    <source>
        <dbReference type="EMBL" id="TKK65691.1"/>
    </source>
</evidence>
<dbReference type="Proteomes" id="UP000305848">
    <property type="component" value="Unassembled WGS sequence"/>
</dbReference>
<organism evidence="1 2">
    <name type="scientific">Ilyomonas limi</name>
    <dbReference type="NCBI Taxonomy" id="2575867"/>
    <lineage>
        <taxon>Bacteria</taxon>
        <taxon>Pseudomonadati</taxon>
        <taxon>Bacteroidota</taxon>
        <taxon>Chitinophagia</taxon>
        <taxon>Chitinophagales</taxon>
        <taxon>Chitinophagaceae</taxon>
        <taxon>Ilyomonas</taxon>
    </lineage>
</organism>
<dbReference type="AlphaFoldDB" id="A0A4U3KTL0"/>
<evidence type="ECO:0008006" key="3">
    <source>
        <dbReference type="Google" id="ProtNLM"/>
    </source>
</evidence>
<gene>
    <name evidence="1" type="ORF">FC093_19340</name>
</gene>
<name>A0A4U3KTL0_9BACT</name>
<sequence length="83" mass="9739">MTIEIIRERLHNYLKVADDKKIAAIYTLLEDDILEQIAWWGDNAFVEELNKEYTGWESGDTKGYTIEETEQIITELKSKRQSS</sequence>
<comment type="caution">
    <text evidence="1">The sequence shown here is derived from an EMBL/GenBank/DDBJ whole genome shotgun (WGS) entry which is preliminary data.</text>
</comment>